<proteinExistence type="inferred from homology"/>
<feature type="compositionally biased region" description="Acidic residues" evidence="4">
    <location>
        <begin position="327"/>
        <end position="339"/>
    </location>
</feature>
<reference evidence="6" key="1">
    <citation type="journal article" date="2020" name="Stud. Mycol.">
        <title>101 Dothideomycetes genomes: a test case for predicting lifestyles and emergence of pathogens.</title>
        <authorList>
            <person name="Haridas S."/>
            <person name="Albert R."/>
            <person name="Binder M."/>
            <person name="Bloem J."/>
            <person name="Labutti K."/>
            <person name="Salamov A."/>
            <person name="Andreopoulos B."/>
            <person name="Baker S."/>
            <person name="Barry K."/>
            <person name="Bills G."/>
            <person name="Bluhm B."/>
            <person name="Cannon C."/>
            <person name="Castanera R."/>
            <person name="Culley D."/>
            <person name="Daum C."/>
            <person name="Ezra D."/>
            <person name="Gonzalez J."/>
            <person name="Henrissat B."/>
            <person name="Kuo A."/>
            <person name="Liang C."/>
            <person name="Lipzen A."/>
            <person name="Lutzoni F."/>
            <person name="Magnuson J."/>
            <person name="Mondo S."/>
            <person name="Nolan M."/>
            <person name="Ohm R."/>
            <person name="Pangilinan J."/>
            <person name="Park H.-J."/>
            <person name="Ramirez L."/>
            <person name="Alfaro M."/>
            <person name="Sun H."/>
            <person name="Tritt A."/>
            <person name="Yoshinaga Y."/>
            <person name="Zwiers L.-H."/>
            <person name="Turgeon B."/>
            <person name="Goodwin S."/>
            <person name="Spatafora J."/>
            <person name="Crous P."/>
            <person name="Grigoriev I."/>
        </authorList>
    </citation>
    <scope>NUCLEOTIDE SEQUENCE</scope>
    <source>
        <strain evidence="6">CBS 480.64</strain>
    </source>
</reference>
<evidence type="ECO:0000313" key="6">
    <source>
        <dbReference type="EMBL" id="KAF2863161.1"/>
    </source>
</evidence>
<feature type="domain" description="TATA-binding protein interacting (TIP20)" evidence="5">
    <location>
        <begin position="1128"/>
        <end position="1291"/>
    </location>
</feature>
<dbReference type="Proteomes" id="UP000799421">
    <property type="component" value="Unassembled WGS sequence"/>
</dbReference>
<dbReference type="Gene3D" id="1.25.10.10">
    <property type="entry name" value="Leucine-rich Repeat Variant"/>
    <property type="match status" value="1"/>
</dbReference>
<feature type="region of interest" description="Disordered" evidence="4">
    <location>
        <begin position="325"/>
        <end position="344"/>
    </location>
</feature>
<dbReference type="InterPro" id="IPR016024">
    <property type="entry name" value="ARM-type_fold"/>
</dbReference>
<dbReference type="OrthoDB" id="6260732at2759"/>
<dbReference type="PANTHER" id="PTHR12696">
    <property type="entry name" value="TIP120"/>
    <property type="match status" value="1"/>
</dbReference>
<dbReference type="SUPFAM" id="SSF48371">
    <property type="entry name" value="ARM repeat"/>
    <property type="match status" value="1"/>
</dbReference>
<comment type="similarity">
    <text evidence="1">Belongs to the CAND family.</text>
</comment>
<dbReference type="Pfam" id="PF25782">
    <property type="entry name" value="TPR_CAND1"/>
    <property type="match status" value="1"/>
</dbReference>
<evidence type="ECO:0000256" key="2">
    <source>
        <dbReference type="ARBA" id="ARBA00022737"/>
    </source>
</evidence>
<dbReference type="EMBL" id="MU005962">
    <property type="protein sequence ID" value="KAF2863161.1"/>
    <property type="molecule type" value="Genomic_DNA"/>
</dbReference>
<evidence type="ECO:0000256" key="3">
    <source>
        <dbReference type="ARBA" id="ARBA00022786"/>
    </source>
</evidence>
<evidence type="ECO:0000259" key="5">
    <source>
        <dbReference type="Pfam" id="PF08623"/>
    </source>
</evidence>
<keyword evidence="2" id="KW-0677">Repeat</keyword>
<dbReference type="GO" id="GO:0010265">
    <property type="term" value="P:SCF complex assembly"/>
    <property type="evidence" value="ECO:0007669"/>
    <property type="project" value="InterPro"/>
</dbReference>
<name>A0A6A7C6M9_9PEZI</name>
<feature type="compositionally biased region" description="Acidic residues" evidence="4">
    <location>
        <begin position="390"/>
        <end position="419"/>
    </location>
</feature>
<keyword evidence="3" id="KW-0833">Ubl conjugation pathway</keyword>
<accession>A0A6A7C6M9</accession>
<evidence type="ECO:0000313" key="7">
    <source>
        <dbReference type="Proteomes" id="UP000799421"/>
    </source>
</evidence>
<sequence>MTTQQPMQRQLQQLQELENVFMEDNRPGPAAAARMVSKLRNADPDIRYMTLADLRSTLMNNPDSLYLREDVTCAKILQGLLEALIDKNGDVQNEALAALGAFVRNVTPNMYCPIIDKVSFIAMKDAASDNSVAALGLRTIVANLERPGVTGRRGQRELDSYNAVSKALVPRLIGHHVLPKMKGTPLPSPKGMLKDNVKLGTDSNSLDLLIDVTCGFGAMLQADEVQALQEAAMGMLENVKSSPAVKKKALAALSALAPYFHDQLLANVVSYTIEKLQNPQVSNQDEKNYLHLYGILARSSSQKFGSYLQKLTPLMLAPLSQQKLDEQLEEENEGEEEEPEKNKAMEEVREAALTAIENCLKYCPAEMRADQDKVIQATMRFLKYEQNSMDNDEDMEDEPSDPDMDEDFEEETGFEEEEDVRWKVRRCTAKATRALVDSMEPNEEALYSIIAPALVSRFKEGEEAVRLEVLEALSAVVSKSVGSMTAPVQPLAQPSRKRRRVNDCNAALGGSASTLSENGPKGLVMVFPDIVKGATRLLKTSTDQTKTKSAFLLRDAVMAHGGGLADLMDQVIDAAVGAMVSGPTPTVQEKALRVSVMQLLKAIADTHSFDVLQPQLAKILPDLSQVVKGRNSSVSLATLETIEALAKALTPPRCTNSSSAQSLRELFKIVTEPVSANDVITDVRRKAVSVLGVFIGRTSGQSVNLLGQNERFSGQQMIADRLKKEVTRLAAVHAVDTIALLAQSKKDFKPGYMSDVALELGKHLSMASRALRGASLGALRTICLNQACCECLDDKTVSQLIKMLVPLLKSDDLHMVVPTLIILAALVHENADLVVTPTIIEGICHVVTLSNANAAADALIPCVEAIGRSGQDKELMTALLETGIKGDIDVTGQVIGTLLVTGGPKTGVVLDDFTKELQRKESPEKTCLALAVLGEAGLRMGVKSPLRPETFESSFADEQDKVKLAAAIALGRAGAGNVKEYLPKIMDALGRGSQYLLLHSVKELLLHSTVEEYIKPYAQQLWQNVISSGQADNDKVVGAECIGRLAVIEPAVYLPQMQSLLQNSQPAIRGMAISAMRYVFSDAEVSIDAHMKGAIGPMLTTMLADSDVDNQRLALTTFKSALQNKSNLVIPRLSRLLPLIMQATAIRSELVHEVMMGPFKHKIDDGLEMRTTAYETLFALIGTPVAQTKMDTSAIFHRVTDGLRDEHEIKLLSCLIINKLIDLAPDETSRQLDNFAPVFKAILSVRPKETSVKQELEKMAEQNRSVAKTSVVLQRKANSSDCPVWREYFAALRKDYPTLYKYAEHEVYEDTTV</sequence>
<dbReference type="InterPro" id="IPR039852">
    <property type="entry name" value="CAND1/CAND2"/>
</dbReference>
<evidence type="ECO:0000256" key="4">
    <source>
        <dbReference type="SAM" id="MobiDB-lite"/>
    </source>
</evidence>
<gene>
    <name evidence="6" type="ORF">K470DRAFT_255286</name>
</gene>
<evidence type="ECO:0000256" key="1">
    <source>
        <dbReference type="ARBA" id="ARBA00007657"/>
    </source>
</evidence>
<dbReference type="Pfam" id="PF08623">
    <property type="entry name" value="TIP120"/>
    <property type="match status" value="1"/>
</dbReference>
<protein>
    <submittedName>
        <fullName evidence="6">TIP120-domain-containing protein</fullName>
    </submittedName>
</protein>
<feature type="region of interest" description="Disordered" evidence="4">
    <location>
        <begin position="386"/>
        <end position="419"/>
    </location>
</feature>
<keyword evidence="7" id="KW-1185">Reference proteome</keyword>
<dbReference type="InterPro" id="IPR011989">
    <property type="entry name" value="ARM-like"/>
</dbReference>
<organism evidence="6 7">
    <name type="scientific">Piedraia hortae CBS 480.64</name>
    <dbReference type="NCBI Taxonomy" id="1314780"/>
    <lineage>
        <taxon>Eukaryota</taxon>
        <taxon>Fungi</taxon>
        <taxon>Dikarya</taxon>
        <taxon>Ascomycota</taxon>
        <taxon>Pezizomycotina</taxon>
        <taxon>Dothideomycetes</taxon>
        <taxon>Dothideomycetidae</taxon>
        <taxon>Capnodiales</taxon>
        <taxon>Piedraiaceae</taxon>
        <taxon>Piedraia</taxon>
    </lineage>
</organism>
<dbReference type="InterPro" id="IPR013932">
    <property type="entry name" value="TATA-bd_TIP120"/>
</dbReference>